<proteinExistence type="inferred from homology"/>
<keyword evidence="2 6" id="KW-0812">Transmembrane</keyword>
<keyword evidence="3 6" id="KW-1133">Transmembrane helix</keyword>
<feature type="transmembrane region" description="Helical" evidence="6">
    <location>
        <begin position="252"/>
        <end position="280"/>
    </location>
</feature>
<protein>
    <recommendedName>
        <fullName evidence="7">Rhodopsin domain-containing protein</fullName>
    </recommendedName>
</protein>
<dbReference type="Proteomes" id="UP000799439">
    <property type="component" value="Unassembled WGS sequence"/>
</dbReference>
<evidence type="ECO:0000256" key="5">
    <source>
        <dbReference type="ARBA" id="ARBA00038359"/>
    </source>
</evidence>
<dbReference type="GO" id="GO:0016020">
    <property type="term" value="C:membrane"/>
    <property type="evidence" value="ECO:0007669"/>
    <property type="project" value="UniProtKB-SubCell"/>
</dbReference>
<comment type="subcellular location">
    <subcellularLocation>
        <location evidence="1">Membrane</location>
        <topology evidence="1">Multi-pass membrane protein</topology>
    </subcellularLocation>
</comment>
<dbReference type="PANTHER" id="PTHR33048">
    <property type="entry name" value="PTH11-LIKE INTEGRAL MEMBRANE PROTEIN (AFU_ORTHOLOGUE AFUA_5G11245)"/>
    <property type="match status" value="1"/>
</dbReference>
<dbReference type="PANTHER" id="PTHR33048:SF157">
    <property type="entry name" value="INTEGRAL MEMBRANE PROTEIN"/>
    <property type="match status" value="1"/>
</dbReference>
<feature type="transmembrane region" description="Helical" evidence="6">
    <location>
        <begin position="176"/>
        <end position="197"/>
    </location>
</feature>
<dbReference type="InterPro" id="IPR052337">
    <property type="entry name" value="SAT4-like"/>
</dbReference>
<name>A0A9P4IYI4_9PEZI</name>
<keyword evidence="9" id="KW-1185">Reference proteome</keyword>
<dbReference type="EMBL" id="ML996086">
    <property type="protein sequence ID" value="KAF2152228.1"/>
    <property type="molecule type" value="Genomic_DNA"/>
</dbReference>
<comment type="similarity">
    <text evidence="5">Belongs to the SAT4 family.</text>
</comment>
<dbReference type="AlphaFoldDB" id="A0A9P4IYI4"/>
<evidence type="ECO:0000256" key="4">
    <source>
        <dbReference type="ARBA" id="ARBA00023136"/>
    </source>
</evidence>
<feature type="transmembrane region" description="Helical" evidence="6">
    <location>
        <begin position="42"/>
        <end position="63"/>
    </location>
</feature>
<reference evidence="8" key="1">
    <citation type="journal article" date="2020" name="Stud. Mycol.">
        <title>101 Dothideomycetes genomes: a test case for predicting lifestyles and emergence of pathogens.</title>
        <authorList>
            <person name="Haridas S."/>
            <person name="Albert R."/>
            <person name="Binder M."/>
            <person name="Bloem J."/>
            <person name="Labutti K."/>
            <person name="Salamov A."/>
            <person name="Andreopoulos B."/>
            <person name="Baker S."/>
            <person name="Barry K."/>
            <person name="Bills G."/>
            <person name="Bluhm B."/>
            <person name="Cannon C."/>
            <person name="Castanera R."/>
            <person name="Culley D."/>
            <person name="Daum C."/>
            <person name="Ezra D."/>
            <person name="Gonzalez J."/>
            <person name="Henrissat B."/>
            <person name="Kuo A."/>
            <person name="Liang C."/>
            <person name="Lipzen A."/>
            <person name="Lutzoni F."/>
            <person name="Magnuson J."/>
            <person name="Mondo S."/>
            <person name="Nolan M."/>
            <person name="Ohm R."/>
            <person name="Pangilinan J."/>
            <person name="Park H.-J."/>
            <person name="Ramirez L."/>
            <person name="Alfaro M."/>
            <person name="Sun H."/>
            <person name="Tritt A."/>
            <person name="Yoshinaga Y."/>
            <person name="Zwiers L.-H."/>
            <person name="Turgeon B."/>
            <person name="Goodwin S."/>
            <person name="Spatafora J."/>
            <person name="Crous P."/>
            <person name="Grigoriev I."/>
        </authorList>
    </citation>
    <scope>NUCLEOTIDE SEQUENCE</scope>
    <source>
        <strain evidence="8">CBS 260.36</strain>
    </source>
</reference>
<keyword evidence="4 6" id="KW-0472">Membrane</keyword>
<feature type="transmembrane region" description="Helical" evidence="6">
    <location>
        <begin position="129"/>
        <end position="150"/>
    </location>
</feature>
<evidence type="ECO:0000256" key="6">
    <source>
        <dbReference type="SAM" id="Phobius"/>
    </source>
</evidence>
<feature type="domain" description="Rhodopsin" evidence="7">
    <location>
        <begin position="26"/>
        <end position="280"/>
    </location>
</feature>
<dbReference type="InterPro" id="IPR049326">
    <property type="entry name" value="Rhodopsin_dom_fungi"/>
</dbReference>
<evidence type="ECO:0000313" key="8">
    <source>
        <dbReference type="EMBL" id="KAF2152228.1"/>
    </source>
</evidence>
<comment type="caution">
    <text evidence="8">The sequence shown here is derived from an EMBL/GenBank/DDBJ whole genome shotgun (WGS) entry which is preliminary data.</text>
</comment>
<sequence>MSDRTSTGLEAVSISLMTLSTIAVGLRFYTRRAQSLPLKADDGFALLGLVTYIVGAACVLRMVTLKVIGYSRKDVPAVELVPKMKVYTELDLSYETATNLTATFVKLSVLFFYRRMFSVPGQTHTTDRLIFGTMFVVLAWVLVFIVLTFLQCGTHLSAYWEGDAAENKYCKITEPLYLALPLSNMLLEFWILLLPIPKVMKLRTSLTKRLSVIGVFVLAFAGLGASFARTIISGEMLYGGSRYSINNDRGIASTVYVFLTMLEVGISMVAMNLPTLWYLCTDALPKDLLRSVLSLSSLRSFRDRNSRSYSTRSPSNAPSLASDEVEVKTSIEWASVKSEAGENYPSYPEMTHQPFAFETFRAAEPRTSV</sequence>
<gene>
    <name evidence="8" type="ORF">K461DRAFT_321274</name>
</gene>
<organism evidence="8 9">
    <name type="scientific">Myriangium duriaei CBS 260.36</name>
    <dbReference type="NCBI Taxonomy" id="1168546"/>
    <lineage>
        <taxon>Eukaryota</taxon>
        <taxon>Fungi</taxon>
        <taxon>Dikarya</taxon>
        <taxon>Ascomycota</taxon>
        <taxon>Pezizomycotina</taxon>
        <taxon>Dothideomycetes</taxon>
        <taxon>Dothideomycetidae</taxon>
        <taxon>Myriangiales</taxon>
        <taxon>Myriangiaceae</taxon>
        <taxon>Myriangium</taxon>
    </lineage>
</organism>
<accession>A0A9P4IYI4</accession>
<dbReference type="Pfam" id="PF20684">
    <property type="entry name" value="Fung_rhodopsin"/>
    <property type="match status" value="1"/>
</dbReference>
<evidence type="ECO:0000256" key="1">
    <source>
        <dbReference type="ARBA" id="ARBA00004141"/>
    </source>
</evidence>
<evidence type="ECO:0000259" key="7">
    <source>
        <dbReference type="Pfam" id="PF20684"/>
    </source>
</evidence>
<evidence type="ECO:0000256" key="3">
    <source>
        <dbReference type="ARBA" id="ARBA00022989"/>
    </source>
</evidence>
<feature type="transmembrane region" description="Helical" evidence="6">
    <location>
        <begin position="12"/>
        <end position="30"/>
    </location>
</feature>
<evidence type="ECO:0000313" key="9">
    <source>
        <dbReference type="Proteomes" id="UP000799439"/>
    </source>
</evidence>
<dbReference type="OrthoDB" id="5393606at2759"/>
<feature type="transmembrane region" description="Helical" evidence="6">
    <location>
        <begin position="209"/>
        <end position="232"/>
    </location>
</feature>
<evidence type="ECO:0000256" key="2">
    <source>
        <dbReference type="ARBA" id="ARBA00022692"/>
    </source>
</evidence>